<dbReference type="SUPFAM" id="SSF53474">
    <property type="entry name" value="alpha/beta-Hydrolases"/>
    <property type="match status" value="1"/>
</dbReference>
<name>A0A0X8X7D0_HALHR</name>
<dbReference type="Proteomes" id="UP000218890">
    <property type="component" value="Chromosome"/>
</dbReference>
<dbReference type="EMBL" id="AP017372">
    <property type="protein sequence ID" value="BAU56851.2"/>
    <property type="molecule type" value="Genomic_DNA"/>
</dbReference>
<gene>
    <name evidence="1" type="ORF">HH1059_01770</name>
</gene>
<keyword evidence="2" id="KW-1185">Reference proteome</keyword>
<reference evidence="1" key="1">
    <citation type="submission" date="2016-02" db="EMBL/GenBank/DDBJ databases">
        <title>Halorhodospira halochloris DSM-1059 complete genome, version 2.</title>
        <authorList>
            <person name="Tsukatani Y."/>
        </authorList>
    </citation>
    <scope>NUCLEOTIDE SEQUENCE</scope>
    <source>
        <strain evidence="1">DSM 1059</strain>
    </source>
</reference>
<dbReference type="InterPro" id="IPR029058">
    <property type="entry name" value="AB_hydrolase_fold"/>
</dbReference>
<protein>
    <recommendedName>
        <fullName evidence="3">Alpha/beta hydrolase</fullName>
    </recommendedName>
</protein>
<evidence type="ECO:0000313" key="1">
    <source>
        <dbReference type="EMBL" id="BAU56851.2"/>
    </source>
</evidence>
<evidence type="ECO:0000313" key="2">
    <source>
        <dbReference type="Proteomes" id="UP000218890"/>
    </source>
</evidence>
<evidence type="ECO:0008006" key="3">
    <source>
        <dbReference type="Google" id="ProtNLM"/>
    </source>
</evidence>
<sequence length="365" mass="41040">MAPLLALCAFFLIGCASVERSYQANLFLHDIQAQPDDETWLKRRTDEPSKEEISFEINDAEHQALLYRPYDSAAGSIVLVPGLIEEGINDQRLKGFAESLARLGYRVMLPNLADTQDMRWGPESINRVSKALSHMANRDGSQQLPLGAVAMSAMGAPTLVAVAEDDFESKVDFVALVGSYYDLKAWVEYVTTGYDSVEGSDQLTPEDGLRWQLLKHVAHWQGSDEDREWLSQMVQRRQANPEATIDVELSALSSGAASVAELMINEKQEDFARLYDELAENYRDSMARLDLSERDWDEFQPDLILIHGTRDRIIPFSHSVALSEAVPDAKLYRITGLSHTELDPGRFDSLRLWRAAAAILDYRVE</sequence>
<dbReference type="KEGG" id="hhk:HH1059_01770"/>
<dbReference type="AlphaFoldDB" id="A0A0X8X7D0"/>
<dbReference type="Gene3D" id="3.40.50.1820">
    <property type="entry name" value="alpha/beta hydrolase"/>
    <property type="match status" value="1"/>
</dbReference>
<proteinExistence type="predicted"/>
<dbReference type="RefSeq" id="WP_162549267.1">
    <property type="nucleotide sequence ID" value="NZ_AP017372.2"/>
</dbReference>
<accession>A0A0X8X7D0</accession>
<organism evidence="1 2">
    <name type="scientific">Halorhodospira halochloris</name>
    <name type="common">Ectothiorhodospira halochloris</name>
    <dbReference type="NCBI Taxonomy" id="1052"/>
    <lineage>
        <taxon>Bacteria</taxon>
        <taxon>Pseudomonadati</taxon>
        <taxon>Pseudomonadota</taxon>
        <taxon>Gammaproteobacteria</taxon>
        <taxon>Chromatiales</taxon>
        <taxon>Ectothiorhodospiraceae</taxon>
        <taxon>Halorhodospira</taxon>
    </lineage>
</organism>